<accession>A0A8B3CL29</accession>
<dbReference type="AlphaFoldDB" id="A0A8B3CL29"/>
<name>A0A8B3CL29_9LEPT</name>
<proteinExistence type="predicted"/>
<evidence type="ECO:0000313" key="2">
    <source>
        <dbReference type="Proteomes" id="UP000266669"/>
    </source>
</evidence>
<organism evidence="1 2">
    <name type="scientific">Leptospira stimsonii</name>
    <dbReference type="NCBI Taxonomy" id="2202203"/>
    <lineage>
        <taxon>Bacteria</taxon>
        <taxon>Pseudomonadati</taxon>
        <taxon>Spirochaetota</taxon>
        <taxon>Spirochaetia</taxon>
        <taxon>Leptospirales</taxon>
        <taxon>Leptospiraceae</taxon>
        <taxon>Leptospira</taxon>
    </lineage>
</organism>
<evidence type="ECO:0000313" key="1">
    <source>
        <dbReference type="EMBL" id="RHX83285.1"/>
    </source>
</evidence>
<comment type="caution">
    <text evidence="1">The sequence shown here is derived from an EMBL/GenBank/DDBJ whole genome shotgun (WGS) entry which is preliminary data.</text>
</comment>
<protein>
    <submittedName>
        <fullName evidence="1">Uncharacterized protein</fullName>
    </submittedName>
</protein>
<dbReference type="Proteomes" id="UP000266669">
    <property type="component" value="Unassembled WGS sequence"/>
</dbReference>
<dbReference type="EMBL" id="QHCS01000010">
    <property type="protein sequence ID" value="RHX83285.1"/>
    <property type="molecule type" value="Genomic_DNA"/>
</dbReference>
<gene>
    <name evidence="1" type="ORF">DLM78_22550</name>
</gene>
<reference evidence="2" key="1">
    <citation type="submission" date="2018-05" db="EMBL/GenBank/DDBJ databases">
        <title>Leptospira yasudae sp. nov. and Leptospira stimsonii sp. nov., two pathogenic species of the genus Leptospira isolated from environmental sources.</title>
        <authorList>
            <person name="Casanovas-Massana A."/>
            <person name="Hamond C."/>
            <person name="Santos L.A."/>
            <person name="Hacker K.P."/>
            <person name="Balassiano I."/>
            <person name="Medeiros M.A."/>
            <person name="Reis M.G."/>
            <person name="Ko A.I."/>
            <person name="Wunder E.A."/>
        </authorList>
    </citation>
    <scope>NUCLEOTIDE SEQUENCE [LARGE SCALE GENOMIC DNA]</scope>
    <source>
        <strain evidence="2">AMB6-RJ</strain>
    </source>
</reference>
<sequence>MKYFINNILISLCALLVNCYIHDIGLYTEFVPIDNVNNSFIILKIVSSKYSNTQLEFQTIVTLEENKADFYTKKINIYPIPYPAQMKAKKYDNFMDGKDYRAISNCNNIFPFPVGQHYFQLKIYPNQSKSKMNQIFGMGFYTNLKKDESYLLEYNSENQALDQKTIQTPKNIRSSLCGL</sequence>